<proteinExistence type="predicted"/>
<evidence type="ECO:0000313" key="1">
    <source>
        <dbReference type="EMBL" id="NYD50065.1"/>
    </source>
</evidence>
<gene>
    <name evidence="1" type="ORF">BJY14_006048</name>
</gene>
<protein>
    <submittedName>
        <fullName evidence="1">Uncharacterized protein</fullName>
    </submittedName>
</protein>
<organism evidence="1 2">
    <name type="scientific">Actinomadura luteofluorescens</name>
    <dbReference type="NCBI Taxonomy" id="46163"/>
    <lineage>
        <taxon>Bacteria</taxon>
        <taxon>Bacillati</taxon>
        <taxon>Actinomycetota</taxon>
        <taxon>Actinomycetes</taxon>
        <taxon>Streptosporangiales</taxon>
        <taxon>Thermomonosporaceae</taxon>
        <taxon>Actinomadura</taxon>
    </lineage>
</organism>
<dbReference type="AlphaFoldDB" id="A0A7Y9JIH9"/>
<dbReference type="Proteomes" id="UP000529783">
    <property type="component" value="Unassembled WGS sequence"/>
</dbReference>
<dbReference type="EMBL" id="JACCBA010000001">
    <property type="protein sequence ID" value="NYD50065.1"/>
    <property type="molecule type" value="Genomic_DNA"/>
</dbReference>
<sequence>MVMLVRVWKEPAEYRDTGTERVLVGGRVLRLERSPTGGPFEPPLDEHLVAGPGETSRDLLSCADVIVRYGGEPALHQAEFPGCLVVAVNTRDGCLLAAGGWSARLVPVLGERCGEADASAFASAIHAWMVAGLPLDAVTRLTAVRGNAVAQVRVRDPAVRAAPGAPAVRTELRRAVP</sequence>
<name>A0A7Y9JIH9_9ACTN</name>
<accession>A0A7Y9JIH9</accession>
<keyword evidence="2" id="KW-1185">Reference proteome</keyword>
<reference evidence="1 2" key="1">
    <citation type="submission" date="2020-07" db="EMBL/GenBank/DDBJ databases">
        <title>Sequencing the genomes of 1000 actinobacteria strains.</title>
        <authorList>
            <person name="Klenk H.-P."/>
        </authorList>
    </citation>
    <scope>NUCLEOTIDE SEQUENCE [LARGE SCALE GENOMIC DNA]</scope>
    <source>
        <strain evidence="1 2">DSM 40398</strain>
    </source>
</reference>
<evidence type="ECO:0000313" key="2">
    <source>
        <dbReference type="Proteomes" id="UP000529783"/>
    </source>
</evidence>
<comment type="caution">
    <text evidence="1">The sequence shown here is derived from an EMBL/GenBank/DDBJ whole genome shotgun (WGS) entry which is preliminary data.</text>
</comment>